<evidence type="ECO:0000313" key="4">
    <source>
        <dbReference type="Proteomes" id="UP000011715"/>
    </source>
</evidence>
<sequence length="112" mass="11850">MPHAVGCWDFGFFFPLSHSLSPSFPLSPVAPKGWVDGGGETHNGTARHPAQRLPNVIHTSANGGPDDAPTAGETLSLFPILDGNYSPPGKPESSTTLNTPFSLTPIPYQKKI</sequence>
<gene>
    <name evidence="2" type="ORF">MAPG_08702</name>
</gene>
<dbReference type="AlphaFoldDB" id="A0A0C4E816"/>
<feature type="compositionally biased region" description="Polar residues" evidence="1">
    <location>
        <begin position="92"/>
        <end position="101"/>
    </location>
</feature>
<evidence type="ECO:0000313" key="3">
    <source>
        <dbReference type="EnsemblFungi" id="MAPG_08702T0"/>
    </source>
</evidence>
<reference evidence="4" key="2">
    <citation type="submission" date="2010-05" db="EMBL/GenBank/DDBJ databases">
        <title>The genome sequence of Magnaporthe poae strain ATCC 64411.</title>
        <authorList>
            <person name="Ma L.-J."/>
            <person name="Dead R."/>
            <person name="Young S."/>
            <person name="Zeng Q."/>
            <person name="Koehrsen M."/>
            <person name="Alvarado L."/>
            <person name="Berlin A."/>
            <person name="Chapman S.B."/>
            <person name="Chen Z."/>
            <person name="Freedman E."/>
            <person name="Gellesch M."/>
            <person name="Goldberg J."/>
            <person name="Griggs A."/>
            <person name="Gujja S."/>
            <person name="Heilman E.R."/>
            <person name="Heiman D."/>
            <person name="Hepburn T."/>
            <person name="Howarth C."/>
            <person name="Jen D."/>
            <person name="Larson L."/>
            <person name="Mehta T."/>
            <person name="Neiman D."/>
            <person name="Pearson M."/>
            <person name="Roberts A."/>
            <person name="Saif S."/>
            <person name="Shea T."/>
            <person name="Shenoy N."/>
            <person name="Sisk P."/>
            <person name="Stolte C."/>
            <person name="Sykes S."/>
            <person name="Walk T."/>
            <person name="White J."/>
            <person name="Yandava C."/>
            <person name="Haas B."/>
            <person name="Nusbaum C."/>
            <person name="Birren B."/>
        </authorList>
    </citation>
    <scope>NUCLEOTIDE SEQUENCE [LARGE SCALE GENOMIC DNA]</scope>
    <source>
        <strain evidence="4">ATCC 64411 / 73-15</strain>
    </source>
</reference>
<reference evidence="2" key="3">
    <citation type="submission" date="2011-03" db="EMBL/GenBank/DDBJ databases">
        <title>Annotation of Magnaporthe poae ATCC 64411.</title>
        <authorList>
            <person name="Ma L.-J."/>
            <person name="Dead R."/>
            <person name="Young S.K."/>
            <person name="Zeng Q."/>
            <person name="Gargeya S."/>
            <person name="Fitzgerald M."/>
            <person name="Haas B."/>
            <person name="Abouelleil A."/>
            <person name="Alvarado L."/>
            <person name="Arachchi H.M."/>
            <person name="Berlin A."/>
            <person name="Brown A."/>
            <person name="Chapman S.B."/>
            <person name="Chen Z."/>
            <person name="Dunbar C."/>
            <person name="Freedman E."/>
            <person name="Gearin G."/>
            <person name="Gellesch M."/>
            <person name="Goldberg J."/>
            <person name="Griggs A."/>
            <person name="Gujja S."/>
            <person name="Heiman D."/>
            <person name="Howarth C."/>
            <person name="Larson L."/>
            <person name="Lui A."/>
            <person name="MacDonald P.J.P."/>
            <person name="Mehta T."/>
            <person name="Montmayeur A."/>
            <person name="Murphy C."/>
            <person name="Neiman D."/>
            <person name="Pearson M."/>
            <person name="Priest M."/>
            <person name="Roberts A."/>
            <person name="Saif S."/>
            <person name="Shea T."/>
            <person name="Shenoy N."/>
            <person name="Sisk P."/>
            <person name="Stolte C."/>
            <person name="Sykes S."/>
            <person name="Yandava C."/>
            <person name="Wortman J."/>
            <person name="Nusbaum C."/>
            <person name="Birren B."/>
        </authorList>
    </citation>
    <scope>NUCLEOTIDE SEQUENCE</scope>
    <source>
        <strain evidence="2">ATCC 64411</strain>
    </source>
</reference>
<accession>A0A0C4E816</accession>
<reference evidence="3" key="4">
    <citation type="journal article" date="2015" name="G3 (Bethesda)">
        <title>Genome sequences of three phytopathogenic species of the Magnaporthaceae family of fungi.</title>
        <authorList>
            <person name="Okagaki L.H."/>
            <person name="Nunes C.C."/>
            <person name="Sailsbery J."/>
            <person name="Clay B."/>
            <person name="Brown D."/>
            <person name="John T."/>
            <person name="Oh Y."/>
            <person name="Young N."/>
            <person name="Fitzgerald M."/>
            <person name="Haas B.J."/>
            <person name="Zeng Q."/>
            <person name="Young S."/>
            <person name="Adiconis X."/>
            <person name="Fan L."/>
            <person name="Levin J.Z."/>
            <person name="Mitchell T.K."/>
            <person name="Okubara P.A."/>
            <person name="Farman M.L."/>
            <person name="Kohn L.M."/>
            <person name="Birren B."/>
            <person name="Ma L.-J."/>
            <person name="Dean R.A."/>
        </authorList>
    </citation>
    <scope>NUCLEOTIDE SEQUENCE</scope>
    <source>
        <strain evidence="3">ATCC 64411 / 73-15</strain>
    </source>
</reference>
<keyword evidence="4" id="KW-1185">Reference proteome</keyword>
<dbReference type="EnsemblFungi" id="MAPG_08702T0">
    <property type="protein sequence ID" value="MAPG_08702T0"/>
    <property type="gene ID" value="MAPG_08702"/>
</dbReference>
<dbReference type="VEuPathDB" id="FungiDB:MAPG_08702"/>
<feature type="region of interest" description="Disordered" evidence="1">
    <location>
        <begin position="31"/>
        <end position="50"/>
    </location>
</feature>
<feature type="region of interest" description="Disordered" evidence="1">
    <location>
        <begin position="81"/>
        <end position="101"/>
    </location>
</feature>
<evidence type="ECO:0000313" key="2">
    <source>
        <dbReference type="EMBL" id="KLU89733.1"/>
    </source>
</evidence>
<organism evidence="3 4">
    <name type="scientific">Magnaporthiopsis poae (strain ATCC 64411 / 73-15)</name>
    <name type="common">Kentucky bluegrass fungus</name>
    <name type="synonym">Magnaporthe poae</name>
    <dbReference type="NCBI Taxonomy" id="644358"/>
    <lineage>
        <taxon>Eukaryota</taxon>
        <taxon>Fungi</taxon>
        <taxon>Dikarya</taxon>
        <taxon>Ascomycota</taxon>
        <taxon>Pezizomycotina</taxon>
        <taxon>Sordariomycetes</taxon>
        <taxon>Sordariomycetidae</taxon>
        <taxon>Magnaporthales</taxon>
        <taxon>Magnaporthaceae</taxon>
        <taxon>Magnaporthiopsis</taxon>
    </lineage>
</organism>
<dbReference type="Proteomes" id="UP000011715">
    <property type="component" value="Unassembled WGS sequence"/>
</dbReference>
<reference evidence="3" key="5">
    <citation type="submission" date="2015-06" db="UniProtKB">
        <authorList>
            <consortium name="EnsemblFungi"/>
        </authorList>
    </citation>
    <scope>IDENTIFICATION</scope>
    <source>
        <strain evidence="3">ATCC 64411</strain>
    </source>
</reference>
<dbReference type="EMBL" id="GL876973">
    <property type="protein sequence ID" value="KLU89733.1"/>
    <property type="molecule type" value="Genomic_DNA"/>
</dbReference>
<protein>
    <submittedName>
        <fullName evidence="2 3">Uncharacterized protein</fullName>
    </submittedName>
</protein>
<evidence type="ECO:0000256" key="1">
    <source>
        <dbReference type="SAM" id="MobiDB-lite"/>
    </source>
</evidence>
<dbReference type="EMBL" id="ADBL01002111">
    <property type="status" value="NOT_ANNOTATED_CDS"/>
    <property type="molecule type" value="Genomic_DNA"/>
</dbReference>
<name>A0A0C4E816_MAGP6</name>
<reference evidence="2" key="1">
    <citation type="submission" date="2010-05" db="EMBL/GenBank/DDBJ databases">
        <title>The Genome Sequence of Magnaporthe poae strain ATCC 64411.</title>
        <authorList>
            <consortium name="The Broad Institute Genome Sequencing Platform"/>
            <consortium name="Broad Institute Genome Sequencing Center for Infectious Disease"/>
            <person name="Ma L.-J."/>
            <person name="Dead R."/>
            <person name="Young S."/>
            <person name="Zeng Q."/>
            <person name="Koehrsen M."/>
            <person name="Alvarado L."/>
            <person name="Berlin A."/>
            <person name="Chapman S.B."/>
            <person name="Chen Z."/>
            <person name="Freedman E."/>
            <person name="Gellesch M."/>
            <person name="Goldberg J."/>
            <person name="Griggs A."/>
            <person name="Gujja S."/>
            <person name="Heilman E.R."/>
            <person name="Heiman D."/>
            <person name="Hepburn T."/>
            <person name="Howarth C."/>
            <person name="Jen D."/>
            <person name="Larson L."/>
            <person name="Mehta T."/>
            <person name="Neiman D."/>
            <person name="Pearson M."/>
            <person name="Roberts A."/>
            <person name="Saif S."/>
            <person name="Shea T."/>
            <person name="Shenoy N."/>
            <person name="Sisk P."/>
            <person name="Stolte C."/>
            <person name="Sykes S."/>
            <person name="Walk T."/>
            <person name="White J."/>
            <person name="Yandava C."/>
            <person name="Haas B."/>
            <person name="Nusbaum C."/>
            <person name="Birren B."/>
        </authorList>
    </citation>
    <scope>NUCLEOTIDE SEQUENCE</scope>
    <source>
        <strain evidence="2">ATCC 64411</strain>
    </source>
</reference>
<proteinExistence type="predicted"/>